<dbReference type="InterPro" id="IPR016036">
    <property type="entry name" value="Malonyl_transacylase_ACP-bd"/>
</dbReference>
<dbReference type="InterPro" id="IPR009081">
    <property type="entry name" value="PP-bd_ACP"/>
</dbReference>
<feature type="domain" description="Ketosynthase family 3 (KS3)" evidence="9">
    <location>
        <begin position="390"/>
        <end position="806"/>
    </location>
</feature>
<dbReference type="Pfam" id="PF16073">
    <property type="entry name" value="SAT"/>
    <property type="match status" value="1"/>
</dbReference>
<evidence type="ECO:0000256" key="6">
    <source>
        <dbReference type="PROSITE-ProRule" id="PRU01363"/>
    </source>
</evidence>
<dbReference type="Gene3D" id="3.40.50.150">
    <property type="entry name" value="Vaccinia Virus protein VP39"/>
    <property type="match status" value="1"/>
</dbReference>
<feature type="region of interest" description="N-terminal hotdog fold" evidence="6">
    <location>
        <begin position="1283"/>
        <end position="1417"/>
    </location>
</feature>
<dbReference type="Pfam" id="PF00550">
    <property type="entry name" value="PP-binding"/>
    <property type="match status" value="1"/>
</dbReference>
<sequence length="2178" mass="236013">MSNLSSSPANVLVFGAQTPDIPDKAASQLRATLLDSPSSAWVREALVGLSDEWNYVSRALPGFQKVSNTLQTPIFVDWLDSGAFPKDTASLPNYILTPIVIAIHLSQFSEYHNLGSASEDQYNHVFNQSIETLGFCSGLLSAVAVACAGNFDELKQHGATTLRLAMLIGLAVDVDNVVTEDDADGWGSVSVGWSSPESEAQMSRALKQFPEAYVSVEYDERRATITLPKSLSVSFLTQLGTTGITTSGLSLRGRFHNTHHHETIERLVAFTEANPRFQLPEATGLVHRTRSNLDGKYVEHGPLHRFVIEAMLEHLANWYQTFNNMLSELGEMGIPTQVVSFGLDRCVPPTLAKRLGRRLIQAADLPRRSGFDAPSPGLMPDLTPYGSDLDGKIAVIGMAAQVAGADDVDEYWKLLCDGVSQHQEVPGDRFGFESAWRAKDPKRKWFGNFIKDVDAFDHKFWRKTPRESSSMDPQQRLMMQVALQATQQAGYFSSPTHEKRVGCFIGLGTVDYEENIACHAPTAFAATGNLRAFAAGRISHSFGWTGPAITLDTACSASAVSVHQACKAILGGECVSALAGGVSIMTSARLFQDLAAASFLSPTGPCKPFDAKGDGYCRGDGVGAVFLKKMSQAIEDGDQIMGVISSTAVYQNQNFTAITVPNTESLSELFTDVTKAAKLEPRHVTVVEAHGTGTPVGDPAEYGAIRKALGGGNREDTLAVGSVKGLIGHTEGAAGIISIVKILLMMREGSIPPQASHSLINPSLNASPADHMEIATCLKPWNSDFRAALINSYGASGSNASMILTQAPNPPEGMTNAAGTRYPFWFSGFDDRAICAYAKRLRHCLKETSFQKSRYTLANLSFNNARQTNRWLPRALMFSCSSVEELEAKLEAVEGDDKPTFTRPTAPSVILCFGGQVSTSVSLDRRVYEGSTLLRKHLGEVDKTIQLLGYGSIFPSVFQTAPVADIVELQLCLFALQYSSAKAWLDCGLKVASLVGHSFGELTAMCVSGMLDLRDAVTMIHGRAKQIRDGWGSDRGAMMAVEGDQEEVLGLLARSEARLPQEPAASIACFNGPRHFTLAGTTKSIDNVASTVEDDPVAAGAIKGRKLNVTNAFHSVLTEPLLDGLKSLASGLTLRVPTIDLERATEVPSSGPLTQDFLGAHLRNPVYFDHAVQRLAKTHPSSIWLEAGSASTITSMANKAISSSNPGGIFQSQGGLSSLADATVNLWKAGLTIAYWPHHGSQTADYASILLPPYQFEANKHWLELKMPVKESTKTVTQVREDPPTLWDFVELGDGRNQSATFRINPSSREFRDALNGCKIGGITPTLSVTKQIEIATAALASIRPAPGELHEALQIQSVVVHEPVDPKSSVILLEAEAQDPSSCLWSWRIASGAKVFTTGAMVIRSGIDVQARAEFAKYSRLFKHQRCLDILNNQDSDEVMQGRNIYTTYANIVEYGSRFKSLQKIVGRGDECAAIVKGVQPSHPGQFSSVFAEALSQVAGIFANCMSAQPGQDMLILGGIEQWITSPIRMNQDHDSTGLWHVYASNYWTTGTDMLSDVFVFDAKTGALANVILGISYCKVTEGRAGDRRTESRLLLEQTNLTPHPVPQTLQPTIGSGSEALKTQAAAAPAGSSTSDPSPAISAASITKRIIGILTAISGLESSEINTDTGLADIGIDSLMGMELAREIDDEFECSLDPNDLNEVVDVQSLVDCVSVALGARGDQNDVNKEEDDLSSRSSSRPIQTPSATTKSSTTSGTSELDLPRIIELSMLTDNNDRELVLSSFAEAKANTNTFIADTKLAGYADKVIPAQTQLTVAHMINALETFGSTIRTAKPGETVELFQQPPVLPRHRQYIDKLHDILIDDAGLVVKERKETTTDHDDNDDGAVTTFVRTAVTLPSETPDVLHQRLLADFPEHVYDHNLTHLTGAQLADLLTGARDGIQLLFASKEGRENITGMYGRSPINTAWLRQLEDFFGRLTKSFSSSKARLLVLEMGAGTGGTSAGMIELFASLGFPVEYTITDISSSLVAAARKRFQKVLLEERCAHIRIQYRVCDIENPQPPADLAGTQHIVFATNCVHATHSLAASTANIRRLLRDDGLLVMLEMTTLIPWIDLSFGMLEGWWLFDDGRKHALAHQELWKEVMLKVGYDHVDWTEGTFPEANLQRLIMAMASGT</sequence>
<dbReference type="GO" id="GO:0006633">
    <property type="term" value="P:fatty acid biosynthetic process"/>
    <property type="evidence" value="ECO:0007669"/>
    <property type="project" value="InterPro"/>
</dbReference>
<feature type="domain" description="Carrier" evidence="8">
    <location>
        <begin position="1645"/>
        <end position="1719"/>
    </location>
</feature>
<feature type="region of interest" description="Disordered" evidence="7">
    <location>
        <begin position="1621"/>
        <end position="1640"/>
    </location>
</feature>
<evidence type="ECO:0000256" key="5">
    <source>
        <dbReference type="ARBA" id="ARBA00023315"/>
    </source>
</evidence>
<evidence type="ECO:0000256" key="2">
    <source>
        <dbReference type="ARBA" id="ARBA00022553"/>
    </source>
</evidence>
<proteinExistence type="predicted"/>
<dbReference type="SMART" id="SM00827">
    <property type="entry name" value="PKS_AT"/>
    <property type="match status" value="1"/>
</dbReference>
<gene>
    <name evidence="11" type="ORF">PG999_004929</name>
</gene>
<protein>
    <submittedName>
        <fullName evidence="11">Polyketide synthase</fullName>
    </submittedName>
</protein>
<dbReference type="SUPFAM" id="SSF55048">
    <property type="entry name" value="Probable ACP-binding domain of malonyl-CoA ACP transacylase"/>
    <property type="match status" value="1"/>
</dbReference>
<dbReference type="GO" id="GO:0004312">
    <property type="term" value="F:fatty acid synthase activity"/>
    <property type="evidence" value="ECO:0007669"/>
    <property type="project" value="TreeGrafter"/>
</dbReference>
<feature type="compositionally biased region" description="Low complexity" evidence="7">
    <location>
        <begin position="1737"/>
        <end position="1760"/>
    </location>
</feature>
<dbReference type="PROSITE" id="PS52004">
    <property type="entry name" value="KS3_2"/>
    <property type="match status" value="1"/>
</dbReference>
<evidence type="ECO:0000256" key="1">
    <source>
        <dbReference type="ARBA" id="ARBA00022450"/>
    </source>
</evidence>
<dbReference type="EMBL" id="JAQQWP010000004">
    <property type="protein sequence ID" value="KAK8120809.1"/>
    <property type="molecule type" value="Genomic_DNA"/>
</dbReference>
<comment type="caution">
    <text evidence="6">Lacks conserved residue(s) required for the propagation of feature annotation.</text>
</comment>
<dbReference type="CDD" id="cd00833">
    <property type="entry name" value="PKS"/>
    <property type="match status" value="1"/>
</dbReference>
<dbReference type="SUPFAM" id="SSF53335">
    <property type="entry name" value="S-adenosyl-L-methionine-dependent methyltransferases"/>
    <property type="match status" value="1"/>
</dbReference>
<dbReference type="InterPro" id="IPR016035">
    <property type="entry name" value="Acyl_Trfase/lysoPLipase"/>
</dbReference>
<dbReference type="PROSITE" id="PS50075">
    <property type="entry name" value="CARRIER"/>
    <property type="match status" value="1"/>
</dbReference>
<dbReference type="Proteomes" id="UP001392437">
    <property type="component" value="Unassembled WGS sequence"/>
</dbReference>
<dbReference type="GO" id="GO:0044550">
    <property type="term" value="P:secondary metabolite biosynthetic process"/>
    <property type="evidence" value="ECO:0007669"/>
    <property type="project" value="TreeGrafter"/>
</dbReference>
<reference evidence="11 12" key="1">
    <citation type="submission" date="2023-01" db="EMBL/GenBank/DDBJ databases">
        <title>Analysis of 21 Apiospora genomes using comparative genomics revels a genus with tremendous synthesis potential of carbohydrate active enzymes and secondary metabolites.</title>
        <authorList>
            <person name="Sorensen T."/>
        </authorList>
    </citation>
    <scope>NUCLEOTIDE SEQUENCE [LARGE SCALE GENOMIC DNA]</scope>
    <source>
        <strain evidence="11 12">CBS 117206</strain>
    </source>
</reference>
<dbReference type="Gene3D" id="3.40.366.10">
    <property type="entry name" value="Malonyl-Coenzyme A Acyl Carrier Protein, domain 2"/>
    <property type="match status" value="2"/>
</dbReference>
<dbReference type="SUPFAM" id="SSF52151">
    <property type="entry name" value="FabD/lysophospholipase-like"/>
    <property type="match status" value="1"/>
</dbReference>
<dbReference type="Pfam" id="PF02801">
    <property type="entry name" value="Ketoacyl-synt_C"/>
    <property type="match status" value="1"/>
</dbReference>
<dbReference type="InterPro" id="IPR036736">
    <property type="entry name" value="ACP-like_sf"/>
</dbReference>
<dbReference type="PROSITE" id="PS52019">
    <property type="entry name" value="PKS_MFAS_DH"/>
    <property type="match status" value="1"/>
</dbReference>
<dbReference type="InterPro" id="IPR020806">
    <property type="entry name" value="PKS_PP-bd"/>
</dbReference>
<dbReference type="Pfam" id="PF18558">
    <property type="entry name" value="HTH_51"/>
    <property type="match status" value="1"/>
</dbReference>
<keyword evidence="1" id="KW-0596">Phosphopantetheine</keyword>
<keyword evidence="4" id="KW-0511">Multifunctional enzyme</keyword>
<keyword evidence="2" id="KW-0597">Phosphoprotein</keyword>
<dbReference type="InterPro" id="IPR041068">
    <property type="entry name" value="HTH_51"/>
</dbReference>
<dbReference type="PANTHER" id="PTHR43775">
    <property type="entry name" value="FATTY ACID SYNTHASE"/>
    <property type="match status" value="1"/>
</dbReference>
<organism evidence="11 12">
    <name type="scientific">Apiospora kogelbergensis</name>
    <dbReference type="NCBI Taxonomy" id="1337665"/>
    <lineage>
        <taxon>Eukaryota</taxon>
        <taxon>Fungi</taxon>
        <taxon>Dikarya</taxon>
        <taxon>Ascomycota</taxon>
        <taxon>Pezizomycotina</taxon>
        <taxon>Sordariomycetes</taxon>
        <taxon>Xylariomycetidae</taxon>
        <taxon>Amphisphaeriales</taxon>
        <taxon>Apiosporaceae</taxon>
        <taxon>Apiospora</taxon>
    </lineage>
</organism>
<name>A0AAW0R0N4_9PEZI</name>
<dbReference type="Pfam" id="PF00109">
    <property type="entry name" value="ketoacyl-synt"/>
    <property type="match status" value="1"/>
</dbReference>
<feature type="domain" description="PKS/mFAS DH" evidence="10">
    <location>
        <begin position="1283"/>
        <end position="1587"/>
    </location>
</feature>
<dbReference type="InterPro" id="IPR013217">
    <property type="entry name" value="Methyltransf_12"/>
</dbReference>
<dbReference type="Gene3D" id="3.10.129.110">
    <property type="entry name" value="Polyketide synthase dehydratase"/>
    <property type="match status" value="1"/>
</dbReference>
<feature type="region of interest" description="C-terminal hotdog fold" evidence="6">
    <location>
        <begin position="1437"/>
        <end position="1587"/>
    </location>
</feature>
<evidence type="ECO:0000256" key="7">
    <source>
        <dbReference type="SAM" id="MobiDB-lite"/>
    </source>
</evidence>
<dbReference type="SMART" id="SM00823">
    <property type="entry name" value="PKS_PP"/>
    <property type="match status" value="1"/>
</dbReference>
<dbReference type="InterPro" id="IPR050091">
    <property type="entry name" value="PKS_NRPS_Biosynth_Enz"/>
</dbReference>
<dbReference type="InterPro" id="IPR016039">
    <property type="entry name" value="Thiolase-like"/>
</dbReference>
<dbReference type="PANTHER" id="PTHR43775:SF14">
    <property type="entry name" value="ITERATIVE POLYKETIDE SYNTHASE AFOE-RELATED"/>
    <property type="match status" value="1"/>
</dbReference>
<comment type="caution">
    <text evidence="11">The sequence shown here is derived from an EMBL/GenBank/DDBJ whole genome shotgun (WGS) entry which is preliminary data.</text>
</comment>
<dbReference type="SMART" id="SM00825">
    <property type="entry name" value="PKS_KS"/>
    <property type="match status" value="1"/>
</dbReference>
<dbReference type="GO" id="GO:0031177">
    <property type="term" value="F:phosphopantetheine binding"/>
    <property type="evidence" value="ECO:0007669"/>
    <property type="project" value="InterPro"/>
</dbReference>
<evidence type="ECO:0000313" key="11">
    <source>
        <dbReference type="EMBL" id="KAK8120809.1"/>
    </source>
</evidence>
<dbReference type="InterPro" id="IPR006162">
    <property type="entry name" value="Ppantetheine_attach_site"/>
</dbReference>
<dbReference type="SUPFAM" id="SSF47336">
    <property type="entry name" value="ACP-like"/>
    <property type="match status" value="1"/>
</dbReference>
<dbReference type="Pfam" id="PF08242">
    <property type="entry name" value="Methyltransf_12"/>
    <property type="match status" value="1"/>
</dbReference>
<dbReference type="InterPro" id="IPR032088">
    <property type="entry name" value="SAT"/>
</dbReference>
<evidence type="ECO:0000259" key="8">
    <source>
        <dbReference type="PROSITE" id="PS50075"/>
    </source>
</evidence>
<keyword evidence="12" id="KW-1185">Reference proteome</keyword>
<evidence type="ECO:0000256" key="3">
    <source>
        <dbReference type="ARBA" id="ARBA00022679"/>
    </source>
</evidence>
<dbReference type="InterPro" id="IPR014031">
    <property type="entry name" value="Ketoacyl_synth_C"/>
</dbReference>
<accession>A0AAW0R0N4</accession>
<evidence type="ECO:0000256" key="4">
    <source>
        <dbReference type="ARBA" id="ARBA00023268"/>
    </source>
</evidence>
<dbReference type="InterPro" id="IPR049900">
    <property type="entry name" value="PKS_mFAS_DH"/>
</dbReference>
<dbReference type="InterPro" id="IPR042104">
    <property type="entry name" value="PKS_dehydratase_sf"/>
</dbReference>
<dbReference type="Gene3D" id="1.10.1200.10">
    <property type="entry name" value="ACP-like"/>
    <property type="match status" value="1"/>
</dbReference>
<feature type="region of interest" description="Disordered" evidence="7">
    <location>
        <begin position="1725"/>
        <end position="1760"/>
    </location>
</feature>
<dbReference type="Gene3D" id="3.30.70.3290">
    <property type="match status" value="1"/>
</dbReference>
<dbReference type="InterPro" id="IPR029063">
    <property type="entry name" value="SAM-dependent_MTases_sf"/>
</dbReference>
<dbReference type="InterPro" id="IPR014030">
    <property type="entry name" value="Ketoacyl_synth_N"/>
</dbReference>
<dbReference type="PROSITE" id="PS00012">
    <property type="entry name" value="PHOSPHOPANTETHEINE"/>
    <property type="match status" value="1"/>
</dbReference>
<dbReference type="InterPro" id="IPR014043">
    <property type="entry name" value="Acyl_transferase_dom"/>
</dbReference>
<evidence type="ECO:0000259" key="9">
    <source>
        <dbReference type="PROSITE" id="PS52004"/>
    </source>
</evidence>
<dbReference type="PROSITE" id="PS00606">
    <property type="entry name" value="KS3_1"/>
    <property type="match status" value="1"/>
</dbReference>
<evidence type="ECO:0000313" key="12">
    <source>
        <dbReference type="Proteomes" id="UP001392437"/>
    </source>
</evidence>
<dbReference type="InterPro" id="IPR018201">
    <property type="entry name" value="Ketoacyl_synth_AS"/>
</dbReference>
<evidence type="ECO:0000259" key="10">
    <source>
        <dbReference type="PROSITE" id="PS52019"/>
    </source>
</evidence>
<keyword evidence="5" id="KW-0012">Acyltransferase</keyword>
<dbReference type="InterPro" id="IPR001227">
    <property type="entry name" value="Ac_transferase_dom_sf"/>
</dbReference>
<dbReference type="GO" id="GO:0004315">
    <property type="term" value="F:3-oxoacyl-[acyl-carrier-protein] synthase activity"/>
    <property type="evidence" value="ECO:0007669"/>
    <property type="project" value="InterPro"/>
</dbReference>
<keyword evidence="3" id="KW-0808">Transferase</keyword>
<dbReference type="InterPro" id="IPR020841">
    <property type="entry name" value="PKS_Beta-ketoAc_synthase_dom"/>
</dbReference>
<dbReference type="Pfam" id="PF00698">
    <property type="entry name" value="Acyl_transf_1"/>
    <property type="match status" value="1"/>
</dbReference>
<dbReference type="SUPFAM" id="SSF53901">
    <property type="entry name" value="Thiolase-like"/>
    <property type="match status" value="1"/>
</dbReference>
<dbReference type="Gene3D" id="3.40.47.10">
    <property type="match status" value="1"/>
</dbReference>